<dbReference type="RefSeq" id="WP_094756220.1">
    <property type="nucleotide sequence ID" value="NZ_JBDNLW010000335.1"/>
</dbReference>
<organism evidence="1 2">
    <name type="scientific">Acetobacter orientalis</name>
    <dbReference type="NCBI Taxonomy" id="146474"/>
    <lineage>
        <taxon>Bacteria</taxon>
        <taxon>Pseudomonadati</taxon>
        <taxon>Pseudomonadota</taxon>
        <taxon>Alphaproteobacteria</taxon>
        <taxon>Acetobacterales</taxon>
        <taxon>Acetobacteraceae</taxon>
        <taxon>Acetobacter</taxon>
    </lineage>
</organism>
<dbReference type="Gene3D" id="3.40.50.1010">
    <property type="entry name" value="5'-nuclease"/>
    <property type="match status" value="1"/>
</dbReference>
<protein>
    <submittedName>
        <fullName evidence="1">NYN domain-containing protein</fullName>
    </submittedName>
</protein>
<evidence type="ECO:0000313" key="1">
    <source>
        <dbReference type="EMBL" id="BBC81863.1"/>
    </source>
</evidence>
<proteinExistence type="predicted"/>
<sequence>MRAIVYIDGFNLYYLGLKKTPHRWLDLEALAKAVMPATCSIVAVKYFTARASGRVKPDAPKKQQAYLNALKSTPIVETIYGRHQVSEKWSGLVQPPRFLPKHQVASGITLDVAKVWKTEEKGSDVNLGVHLVRDAAKGFFDVAGVLTNDTDLCSAIEMACTDFGRTVHLLTPTSNPATSLVNVATSVRHVMPYIGPSRYFPDPVILPKSGKRIFKPTTW</sequence>
<accession>A0A2Z5ZMX6</accession>
<dbReference type="EMBL" id="AP018516">
    <property type="protein sequence ID" value="BBC81863.1"/>
    <property type="molecule type" value="Genomic_DNA"/>
</dbReference>
<geneLocation type="plasmid" evidence="2">
    <name>paof1 fan1 dna</name>
</geneLocation>
<keyword evidence="1" id="KW-0614">Plasmid</keyword>
<name>A0A2Z5ZMX6_9PROT</name>
<evidence type="ECO:0000313" key="2">
    <source>
        <dbReference type="Proteomes" id="UP000270034"/>
    </source>
</evidence>
<dbReference type="KEGG" id="aot:AcetOri_orf00242p"/>
<gene>
    <name evidence="1" type="ORF">AcetOrient_orf00242p</name>
</gene>
<dbReference type="AlphaFoldDB" id="A0A2Z5ZMX6"/>
<reference evidence="1 2" key="1">
    <citation type="submission" date="2018-02" db="EMBL/GenBank/DDBJ databases">
        <title>Acetobacter orientalis genome.</title>
        <authorList>
            <person name="Nakashima N."/>
            <person name="Tamura T."/>
        </authorList>
    </citation>
    <scope>NUCLEOTIDE SEQUENCE [LARGE SCALE GENOMIC DNA]</scope>
    <source>
        <strain evidence="1 2">FAN1</strain>
        <plasmid evidence="2">paof1 fan1 dna</plasmid>
    </source>
</reference>
<dbReference type="CDD" id="cd18722">
    <property type="entry name" value="PIN_NicB-like"/>
    <property type="match status" value="1"/>
</dbReference>
<dbReference type="Proteomes" id="UP000270034">
    <property type="component" value="Plasmid pAOF1"/>
</dbReference>